<dbReference type="GO" id="GO:0009234">
    <property type="term" value="P:menaquinone biosynthetic process"/>
    <property type="evidence" value="ECO:0007669"/>
    <property type="project" value="UniProtKB-UniPathway"/>
</dbReference>
<dbReference type="KEGG" id="rmr:Rmar_1032"/>
<comment type="pathway">
    <text evidence="1">Quinol/quinone metabolism; menaquinone biosynthesis.</text>
</comment>
<evidence type="ECO:0000256" key="3">
    <source>
        <dbReference type="ARBA" id="ARBA00023239"/>
    </source>
</evidence>
<dbReference type="eggNOG" id="COG1427">
    <property type="taxonomic scope" value="Bacteria"/>
</dbReference>
<reference evidence="4 5" key="1">
    <citation type="journal article" date="2009" name="Stand. Genomic Sci.">
        <title>Complete genome sequence of Rhodothermus marinus type strain (R-10).</title>
        <authorList>
            <person name="Nolan M."/>
            <person name="Tindall B.J."/>
            <person name="Pomrenke H."/>
            <person name="Lapidus A."/>
            <person name="Copeland A."/>
            <person name="Glavina Del Rio T."/>
            <person name="Lucas S."/>
            <person name="Chen F."/>
            <person name="Tice H."/>
            <person name="Cheng J.F."/>
            <person name="Saunders E."/>
            <person name="Han C."/>
            <person name="Bruce D."/>
            <person name="Goodwin L."/>
            <person name="Chain P."/>
            <person name="Pitluck S."/>
            <person name="Ovchinikova G."/>
            <person name="Pati A."/>
            <person name="Ivanova N."/>
            <person name="Mavromatis K."/>
            <person name="Chen A."/>
            <person name="Palaniappan K."/>
            <person name="Land M."/>
            <person name="Hauser L."/>
            <person name="Chang Y.J."/>
            <person name="Jeffries C.D."/>
            <person name="Brettin T."/>
            <person name="Goker M."/>
            <person name="Bristow J."/>
            <person name="Eisen J.A."/>
            <person name="Markowitz V."/>
            <person name="Hugenholtz P."/>
            <person name="Kyrpides N.C."/>
            <person name="Klenk H.P."/>
            <person name="Detter J.C."/>
        </authorList>
    </citation>
    <scope>NUCLEOTIDE SEQUENCE [LARGE SCALE GENOMIC DNA]</scope>
    <source>
        <strain evidence="5">ATCC 43812 / DSM 4252 / R-10</strain>
    </source>
</reference>
<evidence type="ECO:0000313" key="4">
    <source>
        <dbReference type="EMBL" id="ACY47925.1"/>
    </source>
</evidence>
<keyword evidence="3" id="KW-0456">Lyase</keyword>
<evidence type="ECO:0000256" key="2">
    <source>
        <dbReference type="ARBA" id="ARBA00022428"/>
    </source>
</evidence>
<protein>
    <submittedName>
        <fullName evidence="4">Periplasmic solute-binding protein-like protein</fullName>
    </submittedName>
</protein>
<dbReference type="OrthoDB" id="9810112at2"/>
<dbReference type="SUPFAM" id="SSF53850">
    <property type="entry name" value="Periplasmic binding protein-like II"/>
    <property type="match status" value="1"/>
</dbReference>
<dbReference type="AlphaFoldDB" id="D0MHG7"/>
<accession>D0MHG7</accession>
<dbReference type="STRING" id="518766.Rmar_1032"/>
<dbReference type="EMBL" id="CP001807">
    <property type="protein sequence ID" value="ACY47925.1"/>
    <property type="molecule type" value="Genomic_DNA"/>
</dbReference>
<name>D0MHG7_RHOM4</name>
<dbReference type="InterPro" id="IPR030868">
    <property type="entry name" value="MqnA"/>
</dbReference>
<dbReference type="HOGENOM" id="CLU_1000687_0_0_10"/>
<dbReference type="InterPro" id="IPR003773">
    <property type="entry name" value="Menaquinone_biosynth"/>
</dbReference>
<keyword evidence="2" id="KW-0474">Menaquinone biosynthesis</keyword>
<proteinExistence type="predicted"/>
<keyword evidence="5" id="KW-1185">Reference proteome</keyword>
<sequence length="278" mass="31461">MVRLAIWDTLPAEFFVSGLTAGNVQLPVALEVERSPAPEALERLLNGDVDVALVPTLDVLLHNDEVDALPAVALSSWKYPYARIVLRQGFLQVNSLALDPRYAQEAFIAQVVLQEHYGQTPQPIAYEGATRDELLGGEEDACLLIGNDVPALQTGALTLDLGQEWYELANYPMVWGLFAVRKGEGNPLLVKTLRRLAKAAEARREVWAQTREMTPELHEYFLENLRLRFDDLVMASLTEFREYLFYFQITDEVPDLPLYTIPEDEEDEEEDEDEVPLL</sequence>
<dbReference type="Gene3D" id="3.40.190.10">
    <property type="entry name" value="Periplasmic binding protein-like II"/>
    <property type="match status" value="2"/>
</dbReference>
<dbReference type="UniPathway" id="UPA00079"/>
<dbReference type="RefSeq" id="WP_012843537.1">
    <property type="nucleotide sequence ID" value="NC_013501.1"/>
</dbReference>
<evidence type="ECO:0000256" key="1">
    <source>
        <dbReference type="ARBA" id="ARBA00004863"/>
    </source>
</evidence>
<dbReference type="PANTHER" id="PTHR37690">
    <property type="entry name" value="CHORISMATE DEHYDRATASE"/>
    <property type="match status" value="1"/>
</dbReference>
<gene>
    <name evidence="4" type="ordered locus">Rmar_1032</name>
</gene>
<evidence type="ECO:0000313" key="5">
    <source>
        <dbReference type="Proteomes" id="UP000002221"/>
    </source>
</evidence>
<dbReference type="PANTHER" id="PTHR37690:SF1">
    <property type="entry name" value="CHORISMATE DEHYDRATASE"/>
    <property type="match status" value="1"/>
</dbReference>
<dbReference type="Pfam" id="PF02621">
    <property type="entry name" value="VitK2_biosynth"/>
    <property type="match status" value="1"/>
</dbReference>
<dbReference type="Proteomes" id="UP000002221">
    <property type="component" value="Chromosome"/>
</dbReference>
<dbReference type="GO" id="GO:0016829">
    <property type="term" value="F:lyase activity"/>
    <property type="evidence" value="ECO:0007669"/>
    <property type="project" value="UniProtKB-KW"/>
</dbReference>
<organism evidence="4 5">
    <name type="scientific">Rhodothermus marinus (strain ATCC 43812 / DSM 4252 / R-10)</name>
    <name type="common">Rhodothermus obamensis</name>
    <dbReference type="NCBI Taxonomy" id="518766"/>
    <lineage>
        <taxon>Bacteria</taxon>
        <taxon>Pseudomonadati</taxon>
        <taxon>Rhodothermota</taxon>
        <taxon>Rhodothermia</taxon>
        <taxon>Rhodothermales</taxon>
        <taxon>Rhodothermaceae</taxon>
        <taxon>Rhodothermus</taxon>
    </lineage>
</organism>